<sequence length="151" mass="17145">MEPNKAFNHTLTKQSEITFWLANHGNYVLDITNYFILIFGNKSSALFMCTMTSCSFTLTAKNNPEPLHLPVNVKIPASVCPEDNGGNVRDVKCQDMLRKGTVEDIFRHFVFEPITAQRTSIGQDTPFPIFWNGRRNKNGWLQIVAFILTCS</sequence>
<accession>A0AAV4S9T3</accession>
<gene>
    <name evidence="1" type="ORF">CEXT_573541</name>
</gene>
<comment type="caution">
    <text evidence="1">The sequence shown here is derived from an EMBL/GenBank/DDBJ whole genome shotgun (WGS) entry which is preliminary data.</text>
</comment>
<evidence type="ECO:0000313" key="1">
    <source>
        <dbReference type="EMBL" id="GIY30724.1"/>
    </source>
</evidence>
<proteinExistence type="predicted"/>
<keyword evidence="2" id="KW-1185">Reference proteome</keyword>
<dbReference type="AlphaFoldDB" id="A0AAV4S9T3"/>
<evidence type="ECO:0000313" key="2">
    <source>
        <dbReference type="Proteomes" id="UP001054945"/>
    </source>
</evidence>
<dbReference type="EMBL" id="BPLR01009270">
    <property type="protein sequence ID" value="GIY30724.1"/>
    <property type="molecule type" value="Genomic_DNA"/>
</dbReference>
<dbReference type="Proteomes" id="UP001054945">
    <property type="component" value="Unassembled WGS sequence"/>
</dbReference>
<organism evidence="1 2">
    <name type="scientific">Caerostris extrusa</name>
    <name type="common">Bark spider</name>
    <name type="synonym">Caerostris bankana</name>
    <dbReference type="NCBI Taxonomy" id="172846"/>
    <lineage>
        <taxon>Eukaryota</taxon>
        <taxon>Metazoa</taxon>
        <taxon>Ecdysozoa</taxon>
        <taxon>Arthropoda</taxon>
        <taxon>Chelicerata</taxon>
        <taxon>Arachnida</taxon>
        <taxon>Araneae</taxon>
        <taxon>Araneomorphae</taxon>
        <taxon>Entelegynae</taxon>
        <taxon>Araneoidea</taxon>
        <taxon>Araneidae</taxon>
        <taxon>Caerostris</taxon>
    </lineage>
</organism>
<protein>
    <submittedName>
        <fullName evidence="1">Uncharacterized protein</fullName>
    </submittedName>
</protein>
<name>A0AAV4S9T3_CAEEX</name>
<reference evidence="1 2" key="1">
    <citation type="submission" date="2021-06" db="EMBL/GenBank/DDBJ databases">
        <title>Caerostris extrusa draft genome.</title>
        <authorList>
            <person name="Kono N."/>
            <person name="Arakawa K."/>
        </authorList>
    </citation>
    <scope>NUCLEOTIDE SEQUENCE [LARGE SCALE GENOMIC DNA]</scope>
</reference>